<keyword evidence="4" id="KW-1185">Reference proteome</keyword>
<dbReference type="GO" id="GO:0016787">
    <property type="term" value="F:hydrolase activity"/>
    <property type="evidence" value="ECO:0007669"/>
    <property type="project" value="UniProtKB-KW"/>
</dbReference>
<dbReference type="EMBL" id="BRZI01000007">
    <property type="protein sequence ID" value="GLD29729.1"/>
    <property type="molecule type" value="Genomic_DNA"/>
</dbReference>
<sequence length="396" mass="42737">MRRSTRLGLTVAAAPLAAAGVAGAGEVARAVTAARRGITTREGVPVPQPSVGLAVAAALDAMIAGPMPLLSSLGSAEHYAAASAELDHAVGYYRDAGWFDDLARRHPPPHAPDDVSLQRLPHGVELAWFDSGWRPAPGEPGAERWLHDGADERVPVRLLRHPGPPRPWLVAVHGQGMGRSSDVKMLRVRRLHEELGINVALPVLPKHGPRACGFSPYQQFASNIFATNNVLGLTQAVWDVRRLLRWLRDDQQAPQVGVLGVSLGAYVVSLLSTLDGDLACLIAVVPTSDLAASLAAAAPLTPAKRRLHRQLHDDRSALVHRVVSPLAGPCLVPHERRHIVAGQVDAIAPPRGAAQLWRHWDEPSITWRPRGHVTAWRDRDYDDHIAAVLTSCGLRH</sequence>
<organism evidence="3 4">
    <name type="scientific">Mycobacterium kiyosense</name>
    <dbReference type="NCBI Taxonomy" id="2871094"/>
    <lineage>
        <taxon>Bacteria</taxon>
        <taxon>Bacillati</taxon>
        <taxon>Actinomycetota</taxon>
        <taxon>Actinomycetes</taxon>
        <taxon>Mycobacteriales</taxon>
        <taxon>Mycobacteriaceae</taxon>
        <taxon>Mycobacterium</taxon>
    </lineage>
</organism>
<dbReference type="Proteomes" id="UP001165663">
    <property type="component" value="Unassembled WGS sequence"/>
</dbReference>
<gene>
    <name evidence="3" type="ORF">Mkiyose1413_16120</name>
    <name evidence="2" type="ORF">SRL2020028_43910</name>
</gene>
<evidence type="ECO:0000313" key="3">
    <source>
        <dbReference type="EMBL" id="GLD29729.1"/>
    </source>
</evidence>
<keyword evidence="3" id="KW-0378">Hydrolase</keyword>
<dbReference type="PANTHER" id="PTHR13617">
    <property type="entry name" value="PROTEIN ABHD18"/>
    <property type="match status" value="1"/>
</dbReference>
<accession>A0A9P3UWH9</accession>
<reference evidence="3" key="1">
    <citation type="submission" date="2022-08" db="EMBL/GenBank/DDBJ databases">
        <title>Mycobacterium kiyosense sp. nov., scotochromogenic slow-glowing species isolated from respiratory specimens.</title>
        <authorList>
            <person name="Fukano H."/>
            <person name="Kazumi Y."/>
            <person name="Sakagami N."/>
            <person name="Ato M."/>
            <person name="Mitarai S."/>
            <person name="Hoshino Y."/>
        </authorList>
    </citation>
    <scope>NUCLEOTIDE SEQUENCE</scope>
    <source>
        <strain evidence="3">1413</strain>
        <strain evidence="2">SRL2020-028</strain>
    </source>
</reference>
<dbReference type="Gene3D" id="3.40.50.1820">
    <property type="entry name" value="alpha/beta hydrolase"/>
    <property type="match status" value="1"/>
</dbReference>
<feature type="chain" id="PRO_5040510315" evidence="1">
    <location>
        <begin position="25"/>
        <end position="396"/>
    </location>
</feature>
<dbReference type="EMBL" id="BRXE01000073">
    <property type="protein sequence ID" value="GLB85135.1"/>
    <property type="molecule type" value="Genomic_DNA"/>
</dbReference>
<dbReference type="GeneID" id="83629661"/>
<dbReference type="Proteomes" id="UP001064782">
    <property type="component" value="Unassembled WGS sequence"/>
</dbReference>
<dbReference type="SUPFAM" id="SSF53474">
    <property type="entry name" value="alpha/beta-Hydrolases"/>
    <property type="match status" value="1"/>
</dbReference>
<dbReference type="AlphaFoldDB" id="A0A9P3UWH9"/>
<comment type="caution">
    <text evidence="3">The sequence shown here is derived from an EMBL/GenBank/DDBJ whole genome shotgun (WGS) entry which is preliminary data.</text>
</comment>
<name>A0A9P3UWH9_9MYCO</name>
<dbReference type="InterPro" id="IPR029058">
    <property type="entry name" value="AB_hydrolase_fold"/>
</dbReference>
<proteinExistence type="predicted"/>
<evidence type="ECO:0000313" key="2">
    <source>
        <dbReference type="EMBL" id="GLB85135.1"/>
    </source>
</evidence>
<feature type="signal peptide" evidence="1">
    <location>
        <begin position="1"/>
        <end position="24"/>
    </location>
</feature>
<dbReference type="PANTHER" id="PTHR13617:SF14">
    <property type="entry name" value="PROTEIN ABHD18"/>
    <property type="match status" value="1"/>
</dbReference>
<protein>
    <submittedName>
        <fullName evidence="3">Alpha/beta hydrolase</fullName>
    </submittedName>
</protein>
<dbReference type="RefSeq" id="WP_236980928.1">
    <property type="nucleotide sequence ID" value="NZ_BRXE01000073.1"/>
</dbReference>
<keyword evidence="1" id="KW-0732">Signal</keyword>
<evidence type="ECO:0000313" key="4">
    <source>
        <dbReference type="Proteomes" id="UP001064782"/>
    </source>
</evidence>
<evidence type="ECO:0000256" key="1">
    <source>
        <dbReference type="SAM" id="SignalP"/>
    </source>
</evidence>